<name>A0ABR6BY31_9PSEU</name>
<gene>
    <name evidence="1" type="ORF">BC739_009082</name>
</gene>
<protein>
    <recommendedName>
        <fullName evidence="3">Integrase</fullName>
    </recommendedName>
</protein>
<accession>A0ABR6BY31</accession>
<comment type="caution">
    <text evidence="1">The sequence shown here is derived from an EMBL/GenBank/DDBJ whole genome shotgun (WGS) entry which is preliminary data.</text>
</comment>
<dbReference type="RefSeq" id="WP_182840498.1">
    <property type="nucleotide sequence ID" value="NZ_JACJID010000010.1"/>
</dbReference>
<evidence type="ECO:0008006" key="3">
    <source>
        <dbReference type="Google" id="ProtNLM"/>
    </source>
</evidence>
<evidence type="ECO:0000313" key="2">
    <source>
        <dbReference type="Proteomes" id="UP000517916"/>
    </source>
</evidence>
<reference evidence="1 2" key="1">
    <citation type="submission" date="2020-08" db="EMBL/GenBank/DDBJ databases">
        <title>Genomic Encyclopedia of Archaeal and Bacterial Type Strains, Phase II (KMG-II): from individual species to whole genera.</title>
        <authorList>
            <person name="Goeker M."/>
        </authorList>
    </citation>
    <scope>NUCLEOTIDE SEQUENCE [LARGE SCALE GENOMIC DNA]</scope>
    <source>
        <strain evidence="1 2">DSM 43850</strain>
    </source>
</reference>
<organism evidence="1 2">
    <name type="scientific">Kutzneria viridogrisea</name>
    <dbReference type="NCBI Taxonomy" id="47990"/>
    <lineage>
        <taxon>Bacteria</taxon>
        <taxon>Bacillati</taxon>
        <taxon>Actinomycetota</taxon>
        <taxon>Actinomycetes</taxon>
        <taxon>Pseudonocardiales</taxon>
        <taxon>Pseudonocardiaceae</taxon>
        <taxon>Kutzneria</taxon>
    </lineage>
</organism>
<dbReference type="EMBL" id="JACJID010000010">
    <property type="protein sequence ID" value="MBA8931823.1"/>
    <property type="molecule type" value="Genomic_DNA"/>
</dbReference>
<dbReference type="Proteomes" id="UP000517916">
    <property type="component" value="Unassembled WGS sequence"/>
</dbReference>
<keyword evidence="2" id="KW-1185">Reference proteome</keyword>
<proteinExistence type="predicted"/>
<sequence>MHGRNNTPPPVIRAITRNSIVEHYGAPAVVSTKRKRDPDRPTERWWIIEPVAQAIFTATQLSEHPDLAFAGVRGTGNTADAFASAGAIEAFIARVNTHRHHTGLEPIPTDRVTPHMFRRTMAMLTRDYPGSEIALGMQLKHAATRALAKRSTQGYAASAPAWAAYFDVALADARFEKLRDLYDAHRRGDTIGYGPGSDQLRGAFDAVTATAQAQHGDARVEYDLLRKARIAVRFGAVNHCTLDESNPVDAKCLENTVVPPGHRGPLVDRCQPARCPNSVIAPEHLVVWRTEERSLLTILETPKLAPIRRAQLQRELDDVRVVIRRTTP</sequence>
<evidence type="ECO:0000313" key="1">
    <source>
        <dbReference type="EMBL" id="MBA8931823.1"/>
    </source>
</evidence>